<dbReference type="STRING" id="1346286.SAMN05444362_10115"/>
<dbReference type="EMBL" id="FQUC01000001">
    <property type="protein sequence ID" value="SHE29684.1"/>
    <property type="molecule type" value="Genomic_DNA"/>
</dbReference>
<dbReference type="Proteomes" id="UP000184480">
    <property type="component" value="Unassembled WGS sequence"/>
</dbReference>
<evidence type="ECO:0000313" key="1">
    <source>
        <dbReference type="EMBL" id="SHE29684.1"/>
    </source>
</evidence>
<gene>
    <name evidence="1" type="ORF">SAMN05444362_10115</name>
</gene>
<protein>
    <submittedName>
        <fullName evidence="1">Uncharacterized protein</fullName>
    </submittedName>
</protein>
<reference evidence="2" key="1">
    <citation type="submission" date="2016-11" db="EMBL/GenBank/DDBJ databases">
        <authorList>
            <person name="Varghese N."/>
            <person name="Submissions S."/>
        </authorList>
    </citation>
    <scope>NUCLEOTIDE SEQUENCE [LARGE SCALE GENOMIC DNA]</scope>
    <source>
        <strain evidence="2">DSM 27370</strain>
    </source>
</reference>
<accession>A0A1M4SBT3</accession>
<keyword evidence="2" id="KW-1185">Reference proteome</keyword>
<name>A0A1M4SBT3_9BACT</name>
<sequence length="97" mass="11645">MEEIRSQYTTFINSLRQHREYREEFLKSKSVMKRFTDEEIKRFDSNERKLESYEAENAWWYHFFQAAGSSNYDAEYANSLRIDGVSPEEAAEIIKNS</sequence>
<proteinExistence type="predicted"/>
<organism evidence="1 2">
    <name type="scientific">Dysgonomonas macrotermitis</name>
    <dbReference type="NCBI Taxonomy" id="1346286"/>
    <lineage>
        <taxon>Bacteria</taxon>
        <taxon>Pseudomonadati</taxon>
        <taxon>Bacteroidota</taxon>
        <taxon>Bacteroidia</taxon>
        <taxon>Bacteroidales</taxon>
        <taxon>Dysgonomonadaceae</taxon>
        <taxon>Dysgonomonas</taxon>
    </lineage>
</organism>
<dbReference type="AlphaFoldDB" id="A0A1M4SBT3"/>
<evidence type="ECO:0000313" key="2">
    <source>
        <dbReference type="Proteomes" id="UP000184480"/>
    </source>
</evidence>